<evidence type="ECO:0000313" key="1">
    <source>
        <dbReference type="EMBL" id="KRG30427.1"/>
    </source>
</evidence>
<dbReference type="RefSeq" id="WP_057480254.1">
    <property type="nucleotide sequence ID" value="NZ_QKZW01000002.1"/>
</dbReference>
<keyword evidence="2" id="KW-1185">Reference proteome</keyword>
<sequence>MNLSRIDLIILFAVLLIFSEGFSQEKEILSGQIITEEPLNSPVHIINISREKGGVSELSGRFSVEVSGGDTLVFSSVQYKKGKIVVNREILQLENYRIKLVEDLTELEEVKLHKLSGNLAKDISGIKTFNKFDLNAPMARKPPPTQIERQAFTATTGPGGSKLSLIGVLTGKIPLAPIMNKLNGTLDEVEKRQENADLKFQVEKAVYLISEQIFITDFNIPANEIMDFAYYCAENYDLEILLDNPLELYEFFQSKAAEFKALKTLD</sequence>
<proteinExistence type="predicted"/>
<dbReference type="Proteomes" id="UP000051643">
    <property type="component" value="Unassembled WGS sequence"/>
</dbReference>
<dbReference type="AlphaFoldDB" id="A0A0Q9ZBU3"/>
<name>A0A0Q9ZBU3_9FLAO</name>
<evidence type="ECO:0000313" key="2">
    <source>
        <dbReference type="Proteomes" id="UP000051643"/>
    </source>
</evidence>
<reference evidence="1" key="1">
    <citation type="submission" date="2015-10" db="EMBL/GenBank/DDBJ databases">
        <title>Draft genome sequence of Salegentibacter mishustinae KCTC 12263.</title>
        <authorList>
            <person name="Lin W."/>
            <person name="Zheng Q."/>
        </authorList>
    </citation>
    <scope>NUCLEOTIDE SEQUENCE [LARGE SCALE GENOMIC DNA]</scope>
    <source>
        <strain evidence="1">KCTC 12263</strain>
    </source>
</reference>
<organism evidence="1 2">
    <name type="scientific">Salegentibacter mishustinae</name>
    <dbReference type="NCBI Taxonomy" id="270918"/>
    <lineage>
        <taxon>Bacteria</taxon>
        <taxon>Pseudomonadati</taxon>
        <taxon>Bacteroidota</taxon>
        <taxon>Flavobacteriia</taxon>
        <taxon>Flavobacteriales</taxon>
        <taxon>Flavobacteriaceae</taxon>
        <taxon>Salegentibacter</taxon>
    </lineage>
</organism>
<protein>
    <submittedName>
        <fullName evidence="1">Uncharacterized protein</fullName>
    </submittedName>
</protein>
<dbReference type="STRING" id="270918.APR42_00760"/>
<accession>A0A0Q9ZBU3</accession>
<comment type="caution">
    <text evidence="1">The sequence shown here is derived from an EMBL/GenBank/DDBJ whole genome shotgun (WGS) entry which is preliminary data.</text>
</comment>
<dbReference type="EMBL" id="LKTP01000001">
    <property type="protein sequence ID" value="KRG30427.1"/>
    <property type="molecule type" value="Genomic_DNA"/>
</dbReference>
<gene>
    <name evidence="1" type="ORF">APR42_00760</name>
</gene>